<dbReference type="PROSITE" id="PS50056">
    <property type="entry name" value="TYR_PHOSPHATASE_2"/>
    <property type="match status" value="1"/>
</dbReference>
<name>A0A8H3PKM4_9LECA</name>
<dbReference type="EMBL" id="CAJPDR010000829">
    <property type="protein sequence ID" value="CAF9942889.1"/>
    <property type="molecule type" value="Genomic_DNA"/>
</dbReference>
<dbReference type="GO" id="GO:0005737">
    <property type="term" value="C:cytoplasm"/>
    <property type="evidence" value="ECO:0007669"/>
    <property type="project" value="TreeGrafter"/>
</dbReference>
<keyword evidence="4" id="KW-1185">Reference proteome</keyword>
<proteinExistence type="inferred from homology"/>
<dbReference type="InterPro" id="IPR000387">
    <property type="entry name" value="Tyr_Pase_dom"/>
</dbReference>
<dbReference type="CDD" id="cd14498">
    <property type="entry name" value="DSP"/>
    <property type="match status" value="1"/>
</dbReference>
<evidence type="ECO:0000313" key="3">
    <source>
        <dbReference type="EMBL" id="CAF9942889.1"/>
    </source>
</evidence>
<dbReference type="SMART" id="SM00195">
    <property type="entry name" value="DSPc"/>
    <property type="match status" value="1"/>
</dbReference>
<sequence length="328" mass="36112">MAKPHAPAQIWSFRVPSPPRIIVPPPALNSYGVPDLHIVQDASYDFESSGFKNAEFLQTVTYGNFMTINNMLEWKYEQRRMAQQILPFLYLGPMSAAKDRNFLQGEGITMVIAVRNTMSAQAKLLGSKAAQELGIDTKMIDVAGNQELIAAFPRAIEAINSHLSAMYQQDQVRRAQAAAIGQDHLQSTPGKVLVFCESGNERSATLVTAYIMAMYATDLIKAIQIVQAQRFAVAFDDSLRNLLSTYEIILKAKRDVVQADNGFVGVPGGIKDAGASIGNDTGAGKRSKRTFDDTYDDDMEIDGGNVHLDYGKFEMRDGSAPFQDRPTF</sequence>
<dbReference type="Gene3D" id="3.90.190.10">
    <property type="entry name" value="Protein tyrosine phosphatase superfamily"/>
    <property type="match status" value="1"/>
</dbReference>
<dbReference type="InterPro" id="IPR000340">
    <property type="entry name" value="Dual-sp_phosphatase_cat-dom"/>
</dbReference>
<reference evidence="3" key="1">
    <citation type="submission" date="2021-03" db="EMBL/GenBank/DDBJ databases">
        <authorList>
            <person name="Tagirdzhanova G."/>
        </authorList>
    </citation>
    <scope>NUCLEOTIDE SEQUENCE</scope>
</reference>
<dbReference type="InterPro" id="IPR029021">
    <property type="entry name" value="Prot-tyrosine_phosphatase-like"/>
</dbReference>
<dbReference type="PANTHER" id="PTHR46588:SF1">
    <property type="entry name" value="SERINE_THREONINE_TYROSINE-INTERACTING PROTEIN"/>
    <property type="match status" value="1"/>
</dbReference>
<dbReference type="Pfam" id="PF00782">
    <property type="entry name" value="DSPc"/>
    <property type="match status" value="1"/>
</dbReference>
<dbReference type="PANTHER" id="PTHR46588">
    <property type="entry name" value="SERINE/THREONINE/TYROSINE-INTERACTING PROTEIN"/>
    <property type="match status" value="1"/>
</dbReference>
<dbReference type="InterPro" id="IPR052449">
    <property type="entry name" value="STYX-Interacting_Phosphatase"/>
</dbReference>
<dbReference type="InterPro" id="IPR020422">
    <property type="entry name" value="TYR_PHOSPHATASE_DUAL_dom"/>
</dbReference>
<evidence type="ECO:0000259" key="2">
    <source>
        <dbReference type="PROSITE" id="PS50056"/>
    </source>
</evidence>
<dbReference type="GO" id="GO:1990444">
    <property type="term" value="F:F-box domain binding"/>
    <property type="evidence" value="ECO:0007669"/>
    <property type="project" value="TreeGrafter"/>
</dbReference>
<dbReference type="AlphaFoldDB" id="A0A8H3PKM4"/>
<comment type="similarity">
    <text evidence="1">Belongs to the protein-tyrosine phosphatase family. Non-receptor class subfamily.</text>
</comment>
<dbReference type="GO" id="GO:0005654">
    <property type="term" value="C:nucleoplasm"/>
    <property type="evidence" value="ECO:0007669"/>
    <property type="project" value="TreeGrafter"/>
</dbReference>
<dbReference type="GO" id="GO:0140096">
    <property type="term" value="F:catalytic activity, acting on a protein"/>
    <property type="evidence" value="ECO:0007669"/>
    <property type="project" value="UniProtKB-ARBA"/>
</dbReference>
<feature type="domain" description="Tyrosine specific protein phosphatases" evidence="2">
    <location>
        <begin position="190"/>
        <end position="230"/>
    </location>
</feature>
<accession>A0A8H3PKM4</accession>
<dbReference type="SUPFAM" id="SSF52799">
    <property type="entry name" value="(Phosphotyrosine protein) phosphatases II"/>
    <property type="match status" value="1"/>
</dbReference>
<comment type="caution">
    <text evidence="3">The sequence shown here is derived from an EMBL/GenBank/DDBJ whole genome shotgun (WGS) entry which is preliminary data.</text>
</comment>
<dbReference type="GO" id="GO:0062026">
    <property type="term" value="P:negative regulation of SCF-dependent proteasomal ubiquitin-dependent catabolic process"/>
    <property type="evidence" value="ECO:0007669"/>
    <property type="project" value="TreeGrafter"/>
</dbReference>
<evidence type="ECO:0000313" key="4">
    <source>
        <dbReference type="Proteomes" id="UP000664203"/>
    </source>
</evidence>
<dbReference type="OrthoDB" id="10252009at2759"/>
<protein>
    <recommendedName>
        <fullName evidence="2">Tyrosine specific protein phosphatases domain-containing protein</fullName>
    </recommendedName>
</protein>
<organism evidence="3 4">
    <name type="scientific">Alectoria fallacina</name>
    <dbReference type="NCBI Taxonomy" id="1903189"/>
    <lineage>
        <taxon>Eukaryota</taxon>
        <taxon>Fungi</taxon>
        <taxon>Dikarya</taxon>
        <taxon>Ascomycota</taxon>
        <taxon>Pezizomycotina</taxon>
        <taxon>Lecanoromycetes</taxon>
        <taxon>OSLEUM clade</taxon>
        <taxon>Lecanoromycetidae</taxon>
        <taxon>Lecanorales</taxon>
        <taxon>Lecanorineae</taxon>
        <taxon>Parmeliaceae</taxon>
        <taxon>Alectoria</taxon>
    </lineage>
</organism>
<dbReference type="GO" id="GO:0070372">
    <property type="term" value="P:regulation of ERK1 and ERK2 cascade"/>
    <property type="evidence" value="ECO:0007669"/>
    <property type="project" value="TreeGrafter"/>
</dbReference>
<dbReference type="Proteomes" id="UP000664203">
    <property type="component" value="Unassembled WGS sequence"/>
</dbReference>
<gene>
    <name evidence="3" type="ORF">ALECFALPRED_010183</name>
</gene>
<evidence type="ECO:0000256" key="1">
    <source>
        <dbReference type="ARBA" id="ARBA00009649"/>
    </source>
</evidence>